<proteinExistence type="predicted"/>
<dbReference type="PROSITE" id="PS51257">
    <property type="entry name" value="PROKAR_LIPOPROTEIN"/>
    <property type="match status" value="1"/>
</dbReference>
<gene>
    <name evidence="3" type="ORF">BJ992_005796</name>
</gene>
<evidence type="ECO:0000256" key="1">
    <source>
        <dbReference type="SAM" id="MobiDB-lite"/>
    </source>
</evidence>
<dbReference type="InterPro" id="IPR027304">
    <property type="entry name" value="Trigger_fact/SurA_dom_sf"/>
</dbReference>
<dbReference type="Pfam" id="PF13624">
    <property type="entry name" value="SurA_N_3"/>
    <property type="match status" value="1"/>
</dbReference>
<comment type="caution">
    <text evidence="3">The sequence shown here is derived from an EMBL/GenBank/DDBJ whole genome shotgun (WGS) entry which is preliminary data.</text>
</comment>
<dbReference type="EC" id="5.2.1.8" evidence="3"/>
<dbReference type="SUPFAM" id="SSF109998">
    <property type="entry name" value="Triger factor/SurA peptide-binding domain-like"/>
    <property type="match status" value="1"/>
</dbReference>
<evidence type="ECO:0000313" key="3">
    <source>
        <dbReference type="EMBL" id="MBB6476365.1"/>
    </source>
</evidence>
<organism evidence="3 4">
    <name type="scientific">Sphaerisporangium rubeum</name>
    <dbReference type="NCBI Taxonomy" id="321317"/>
    <lineage>
        <taxon>Bacteria</taxon>
        <taxon>Bacillati</taxon>
        <taxon>Actinomycetota</taxon>
        <taxon>Actinomycetes</taxon>
        <taxon>Streptosporangiales</taxon>
        <taxon>Streptosporangiaceae</taxon>
        <taxon>Sphaerisporangium</taxon>
    </lineage>
</organism>
<dbReference type="GO" id="GO:0003755">
    <property type="term" value="F:peptidyl-prolyl cis-trans isomerase activity"/>
    <property type="evidence" value="ECO:0007669"/>
    <property type="project" value="UniProtKB-EC"/>
</dbReference>
<reference evidence="3 4" key="1">
    <citation type="submission" date="2020-08" db="EMBL/GenBank/DDBJ databases">
        <title>Sequencing the genomes of 1000 actinobacteria strains.</title>
        <authorList>
            <person name="Klenk H.-P."/>
        </authorList>
    </citation>
    <scope>NUCLEOTIDE SEQUENCE [LARGE SCALE GENOMIC DNA]</scope>
    <source>
        <strain evidence="3 4">DSM 44936</strain>
    </source>
</reference>
<keyword evidence="2" id="KW-0732">Signal</keyword>
<dbReference type="Gene3D" id="1.10.4030.10">
    <property type="entry name" value="Porin chaperone SurA, peptide-binding domain"/>
    <property type="match status" value="1"/>
</dbReference>
<keyword evidence="3" id="KW-0413">Isomerase</keyword>
<accession>A0A7X0IK13</accession>
<keyword evidence="4" id="KW-1185">Reference proteome</keyword>
<feature type="region of interest" description="Disordered" evidence="1">
    <location>
        <begin position="189"/>
        <end position="215"/>
    </location>
</feature>
<feature type="signal peptide" evidence="2">
    <location>
        <begin position="1"/>
        <end position="20"/>
    </location>
</feature>
<sequence>MKSNAVRVLLAAVAAGVALTACSSSPVGVGTAATIGDARITSKELTADVTEYRAALQKAKIPESQLQIESVPKAVLLQLINFRQFEQFAARNGLTVTEGDVDKFIAEQGGLERIGPAALTRGVPPSETRHWIRTAVIYQKSLEKFGANLSDQTSTQAAQQKLFEQMDQIPVAVSHRFGEWNLQQGLVPSDRFGTAAAPEQTPQDPGAVPQEQQGQ</sequence>
<evidence type="ECO:0000313" key="4">
    <source>
        <dbReference type="Proteomes" id="UP000555564"/>
    </source>
</evidence>
<feature type="chain" id="PRO_5039085687" evidence="2">
    <location>
        <begin position="21"/>
        <end position="215"/>
    </location>
</feature>
<dbReference type="AlphaFoldDB" id="A0A7X0IK13"/>
<dbReference type="RefSeq" id="WP_184986359.1">
    <property type="nucleotide sequence ID" value="NZ_BAAALO010000026.1"/>
</dbReference>
<name>A0A7X0IK13_9ACTN</name>
<dbReference type="Proteomes" id="UP000555564">
    <property type="component" value="Unassembled WGS sequence"/>
</dbReference>
<protein>
    <submittedName>
        <fullName evidence="3">Peptidyl-prolyl cis-trans isomerase SurA</fullName>
        <ecNumber evidence="3">5.2.1.8</ecNumber>
    </submittedName>
</protein>
<evidence type="ECO:0000256" key="2">
    <source>
        <dbReference type="SAM" id="SignalP"/>
    </source>
</evidence>
<dbReference type="EMBL" id="JACHIU010000001">
    <property type="protein sequence ID" value="MBB6476365.1"/>
    <property type="molecule type" value="Genomic_DNA"/>
</dbReference>